<dbReference type="EMBL" id="HACG01015160">
    <property type="protein sequence ID" value="CEK62025.1"/>
    <property type="molecule type" value="Transcribed_RNA"/>
</dbReference>
<organism evidence="2">
    <name type="scientific">Arion vulgaris</name>
    <dbReference type="NCBI Taxonomy" id="1028688"/>
    <lineage>
        <taxon>Eukaryota</taxon>
        <taxon>Metazoa</taxon>
        <taxon>Spiralia</taxon>
        <taxon>Lophotrochozoa</taxon>
        <taxon>Mollusca</taxon>
        <taxon>Gastropoda</taxon>
        <taxon>Heterobranchia</taxon>
        <taxon>Euthyneura</taxon>
        <taxon>Panpulmonata</taxon>
        <taxon>Eupulmonata</taxon>
        <taxon>Stylommatophora</taxon>
        <taxon>Helicina</taxon>
        <taxon>Arionoidea</taxon>
        <taxon>Arionidae</taxon>
        <taxon>Arion</taxon>
    </lineage>
</organism>
<reference evidence="2" key="1">
    <citation type="submission" date="2014-12" db="EMBL/GenBank/DDBJ databases">
        <title>Insight into the proteome of Arion vulgaris.</title>
        <authorList>
            <person name="Aradska J."/>
            <person name="Bulat T."/>
            <person name="Smidak R."/>
            <person name="Sarate P."/>
            <person name="Gangsoo J."/>
            <person name="Sialana F."/>
            <person name="Bilban M."/>
            <person name="Lubec G."/>
        </authorList>
    </citation>
    <scope>NUCLEOTIDE SEQUENCE</scope>
    <source>
        <tissue evidence="2">Skin</tissue>
    </source>
</reference>
<feature type="region of interest" description="Disordered" evidence="1">
    <location>
        <begin position="72"/>
        <end position="92"/>
    </location>
</feature>
<name>A0A0B6Z2W7_9EUPU</name>
<feature type="non-terminal residue" evidence="2">
    <location>
        <position position="92"/>
    </location>
</feature>
<gene>
    <name evidence="2" type="primary">ORF43976</name>
</gene>
<feature type="non-terminal residue" evidence="2">
    <location>
        <position position="1"/>
    </location>
</feature>
<evidence type="ECO:0000313" key="2">
    <source>
        <dbReference type="EMBL" id="CEK62025.1"/>
    </source>
</evidence>
<accession>A0A0B6Z2W7</accession>
<sequence>KNKRAKVPDQTGKKKDSQTQKLSVITLLDHFHTDAVEGETIVDLQEVVTTTTAEETMDNPVIVSTVLQLTPTTEGDKTSATQPVTLKQRRLK</sequence>
<evidence type="ECO:0000256" key="1">
    <source>
        <dbReference type="SAM" id="MobiDB-lite"/>
    </source>
</evidence>
<feature type="compositionally biased region" description="Polar residues" evidence="1">
    <location>
        <begin position="72"/>
        <end position="85"/>
    </location>
</feature>
<proteinExistence type="predicted"/>
<protein>
    <submittedName>
        <fullName evidence="2">Uncharacterized protein</fullName>
    </submittedName>
</protein>
<dbReference type="AlphaFoldDB" id="A0A0B6Z2W7"/>